<feature type="region of interest" description="Disordered" evidence="3">
    <location>
        <begin position="384"/>
        <end position="410"/>
    </location>
</feature>
<dbReference type="Gene3D" id="3.40.50.150">
    <property type="entry name" value="Vaccinia Virus protein VP39"/>
    <property type="match status" value="1"/>
</dbReference>
<feature type="region of interest" description="Disordered" evidence="3">
    <location>
        <begin position="700"/>
        <end position="793"/>
    </location>
</feature>
<dbReference type="CDD" id="cd11715">
    <property type="entry name" value="THUMP_AdoMetMT"/>
    <property type="match status" value="1"/>
</dbReference>
<feature type="compositionally biased region" description="Pro residues" evidence="3">
    <location>
        <begin position="768"/>
        <end position="778"/>
    </location>
</feature>
<dbReference type="PANTHER" id="PTHR47313:SF1">
    <property type="entry name" value="RIBOSOMAL RNA LARGE SUBUNIT METHYLTRANSFERASE K_L"/>
    <property type="match status" value="1"/>
</dbReference>
<gene>
    <name evidence="6" type="primary">PLEST001742</name>
    <name evidence="6" type="ORF">PLESTB_000842000</name>
</gene>
<feature type="region of interest" description="Disordered" evidence="3">
    <location>
        <begin position="523"/>
        <end position="545"/>
    </location>
</feature>
<evidence type="ECO:0000313" key="6">
    <source>
        <dbReference type="EMBL" id="GLC54271.1"/>
    </source>
</evidence>
<evidence type="ECO:0000256" key="3">
    <source>
        <dbReference type="SAM" id="MobiDB-lite"/>
    </source>
</evidence>
<dbReference type="GO" id="GO:0008168">
    <property type="term" value="F:methyltransferase activity"/>
    <property type="evidence" value="ECO:0007669"/>
    <property type="project" value="UniProtKB-KW"/>
</dbReference>
<feature type="domain" description="RlmL ferredoxin-like" evidence="5">
    <location>
        <begin position="142"/>
        <end position="197"/>
    </location>
</feature>
<dbReference type="PROSITE" id="PS01261">
    <property type="entry name" value="UPF0020"/>
    <property type="match status" value="1"/>
</dbReference>
<dbReference type="SUPFAM" id="SSF53335">
    <property type="entry name" value="S-adenosyl-L-methionine-dependent methyltransferases"/>
    <property type="match status" value="1"/>
</dbReference>
<feature type="domain" description="Ribosomal RNA large subunit methyltransferase K/L-like methyltransferase" evidence="4">
    <location>
        <begin position="313"/>
        <end position="508"/>
    </location>
</feature>
<evidence type="ECO:0000259" key="4">
    <source>
        <dbReference type="Pfam" id="PF01170"/>
    </source>
</evidence>
<dbReference type="EMBL" id="BRXU01000009">
    <property type="protein sequence ID" value="GLC54271.1"/>
    <property type="molecule type" value="Genomic_DNA"/>
</dbReference>
<dbReference type="Pfam" id="PF22020">
    <property type="entry name" value="RlmL_1st"/>
    <property type="match status" value="1"/>
</dbReference>
<keyword evidence="1" id="KW-0489">Methyltransferase</keyword>
<reference evidence="6 7" key="1">
    <citation type="journal article" date="2023" name="Commun. Biol.">
        <title>Reorganization of the ancestral sex-determining regions during the evolution of trioecy in Pleodorina starrii.</title>
        <authorList>
            <person name="Takahashi K."/>
            <person name="Suzuki S."/>
            <person name="Kawai-Toyooka H."/>
            <person name="Yamamoto K."/>
            <person name="Hamaji T."/>
            <person name="Ootsuki R."/>
            <person name="Yamaguchi H."/>
            <person name="Kawachi M."/>
            <person name="Higashiyama T."/>
            <person name="Nozaki H."/>
        </authorList>
    </citation>
    <scope>NUCLEOTIDE SEQUENCE [LARGE SCALE GENOMIC DNA]</scope>
    <source>
        <strain evidence="6 7">NIES-4479</strain>
    </source>
</reference>
<feature type="region of interest" description="Disordered" evidence="3">
    <location>
        <begin position="90"/>
        <end position="136"/>
    </location>
</feature>
<name>A0A9W6F3F8_9CHLO</name>
<evidence type="ECO:0000256" key="2">
    <source>
        <dbReference type="ARBA" id="ARBA00022679"/>
    </source>
</evidence>
<evidence type="ECO:0000313" key="7">
    <source>
        <dbReference type="Proteomes" id="UP001165080"/>
    </source>
</evidence>
<dbReference type="AlphaFoldDB" id="A0A9W6F3F8"/>
<feature type="region of interest" description="Disordered" evidence="3">
    <location>
        <begin position="564"/>
        <end position="583"/>
    </location>
</feature>
<dbReference type="Proteomes" id="UP001165080">
    <property type="component" value="Unassembled WGS sequence"/>
</dbReference>
<dbReference type="InterPro" id="IPR000241">
    <property type="entry name" value="RlmKL-like_Mtase"/>
</dbReference>
<feature type="compositionally biased region" description="Pro residues" evidence="3">
    <location>
        <begin position="115"/>
        <end position="128"/>
    </location>
</feature>
<dbReference type="InterPro" id="IPR053943">
    <property type="entry name" value="RlmKL-like_Mtase_CS"/>
</dbReference>
<dbReference type="GO" id="GO:0032259">
    <property type="term" value="P:methylation"/>
    <property type="evidence" value="ECO:0007669"/>
    <property type="project" value="UniProtKB-KW"/>
</dbReference>
<keyword evidence="2" id="KW-0808">Transferase</keyword>
<sequence>MGAAALHQTLPARRTLSPYVARQLASSAGGVTPQARHLWSAPHPTAMVPSALARVAFRDSPPAGAAATPCVPQQLPQSLAPWRLRHPRSSWLLPPQPGCMPSPRRTFQSRAGRTPQPPQAASPGPDPTTHPHRPDAGGWVSFFATCHPGLEQVVARELHELGYQGVEPSKAGVAFRGRRVSDGYAANLWLRSAIRVLVLLAEGELGADPRVGVRGGQALYDMVYDAAPWHEVIPEGRTFSVEPRLWSCTDISSTRLVWSRVKDAVCDSIRRYRRDKPAPPERGEVADVPLYVSCYRDRVRLFRDMSGNSLHRRGYRDVMHRAALNEAAAAGVLALSGWREAVEEAGDGEGLVLADPMCGSGTLLIEAALIARDIAPGFMRSLVLDPEQQPPQPSQPQQRPSASGGGGRRNAALAADAWPFQRWADYDAAAWGQAVEEARERVRPPWRGRLLGVDVHEGALSLAVRQARKAGVYNMLELSQGDCGSVTPAAVPNMVVCNPPWGARLDGEHDSFGDEAVDMYGSTARDDGSEYGGDGDAGDGDAGAHLGVVPRDVASAAAAAAGRRNGARRVVGGGGGGSETTPEQEAFLASAWRSLDGFLYRQCPGASATVVSGNSAAFRYLKLKPQSKHRLVLSGVDVQVASYKIRDAASRSSPPPAAASAAPTAVASSAAHAEVLADPSSGGGDAAVVSRGADDKDPIAAAQPAAAAGAASTPPPPSTSSPSSQTTKPATAMAGPLRSADPDEAARSSSGGGAAAAQAAFAARRRAGPPPPPPPPTPQGDYLDADDGYWVSG</sequence>
<organism evidence="6 7">
    <name type="scientific">Pleodorina starrii</name>
    <dbReference type="NCBI Taxonomy" id="330485"/>
    <lineage>
        <taxon>Eukaryota</taxon>
        <taxon>Viridiplantae</taxon>
        <taxon>Chlorophyta</taxon>
        <taxon>core chlorophytes</taxon>
        <taxon>Chlorophyceae</taxon>
        <taxon>CS clade</taxon>
        <taxon>Chlamydomonadales</taxon>
        <taxon>Volvocaceae</taxon>
        <taxon>Pleodorina</taxon>
    </lineage>
</organism>
<keyword evidence="7" id="KW-1185">Reference proteome</keyword>
<proteinExistence type="predicted"/>
<dbReference type="Pfam" id="PF01170">
    <property type="entry name" value="UPF0020"/>
    <property type="match status" value="1"/>
</dbReference>
<dbReference type="PROSITE" id="PS00092">
    <property type="entry name" value="N6_MTASE"/>
    <property type="match status" value="1"/>
</dbReference>
<dbReference type="Gene3D" id="3.30.2130.30">
    <property type="match status" value="1"/>
</dbReference>
<comment type="caution">
    <text evidence="6">The sequence shown here is derived from an EMBL/GenBank/DDBJ whole genome shotgun (WGS) entry which is preliminary data.</text>
</comment>
<protein>
    <submittedName>
        <fullName evidence="6">Uncharacterized protein</fullName>
    </submittedName>
</protein>
<dbReference type="InterPro" id="IPR054170">
    <property type="entry name" value="RlmL_1st"/>
</dbReference>
<dbReference type="InterPro" id="IPR002052">
    <property type="entry name" value="DNA_methylase_N6_adenine_CS"/>
</dbReference>
<dbReference type="OrthoDB" id="416496at2759"/>
<dbReference type="GO" id="GO:0003676">
    <property type="term" value="F:nucleic acid binding"/>
    <property type="evidence" value="ECO:0007669"/>
    <property type="project" value="InterPro"/>
</dbReference>
<dbReference type="InterPro" id="IPR029063">
    <property type="entry name" value="SAM-dependent_MTases_sf"/>
</dbReference>
<evidence type="ECO:0000259" key="5">
    <source>
        <dbReference type="Pfam" id="PF22020"/>
    </source>
</evidence>
<dbReference type="GO" id="GO:0043527">
    <property type="term" value="C:tRNA methyltransferase complex"/>
    <property type="evidence" value="ECO:0007669"/>
    <property type="project" value="UniProtKB-ARBA"/>
</dbReference>
<accession>A0A9W6F3F8</accession>
<feature type="compositionally biased region" description="Low complexity" evidence="3">
    <location>
        <begin position="720"/>
        <end position="732"/>
    </location>
</feature>
<evidence type="ECO:0000256" key="1">
    <source>
        <dbReference type="ARBA" id="ARBA00022603"/>
    </source>
</evidence>
<dbReference type="PANTHER" id="PTHR47313">
    <property type="entry name" value="RIBOSOMAL RNA LARGE SUBUNIT METHYLTRANSFERASE K/L"/>
    <property type="match status" value="1"/>
</dbReference>
<feature type="compositionally biased region" description="Low complexity" evidence="3">
    <location>
        <begin position="700"/>
        <end position="712"/>
    </location>
</feature>